<feature type="transmembrane region" description="Helical" evidence="1">
    <location>
        <begin position="70"/>
        <end position="91"/>
    </location>
</feature>
<dbReference type="NCBIfam" id="TIGR03055">
    <property type="entry name" value="photo_alph_chp2"/>
    <property type="match status" value="1"/>
</dbReference>
<keyword evidence="3" id="KW-1185">Reference proteome</keyword>
<evidence type="ECO:0000313" key="3">
    <source>
        <dbReference type="Proteomes" id="UP000643207"/>
    </source>
</evidence>
<feature type="transmembrane region" description="Helical" evidence="1">
    <location>
        <begin position="223"/>
        <end position="246"/>
    </location>
</feature>
<accession>A0A9X0XD07</accession>
<dbReference type="RefSeq" id="WP_201824533.1">
    <property type="nucleotide sequence ID" value="NZ_JAERRA010000001.1"/>
</dbReference>
<comment type="caution">
    <text evidence="2">The sequence shown here is derived from an EMBL/GenBank/DDBJ whole genome shotgun (WGS) entry which is preliminary data.</text>
</comment>
<feature type="transmembrane region" description="Helical" evidence="1">
    <location>
        <begin position="116"/>
        <end position="136"/>
    </location>
</feature>
<keyword evidence="1" id="KW-0812">Transmembrane</keyword>
<keyword evidence="1" id="KW-1133">Transmembrane helix</keyword>
<protein>
    <submittedName>
        <fullName evidence="2">DUF3623 domain-containing protein</fullName>
    </submittedName>
</protein>
<name>A0A9X0XD07_9BURK</name>
<reference evidence="2 3" key="1">
    <citation type="submission" date="2021-01" db="EMBL/GenBank/DDBJ databases">
        <title>Piscinibacter sp. Jin2 Genome sequencing and assembly.</title>
        <authorList>
            <person name="Kim I."/>
        </authorList>
    </citation>
    <scope>NUCLEOTIDE SEQUENCE [LARGE SCALE GENOMIC DNA]</scope>
    <source>
        <strain evidence="2 3">Jin2</strain>
    </source>
</reference>
<dbReference type="InterPro" id="IPR017496">
    <property type="entry name" value="Photo_alph_chp2"/>
</dbReference>
<evidence type="ECO:0000256" key="1">
    <source>
        <dbReference type="SAM" id="Phobius"/>
    </source>
</evidence>
<organism evidence="2 3">
    <name type="scientific">Aquariibacter lacus</name>
    <dbReference type="NCBI Taxonomy" id="2801332"/>
    <lineage>
        <taxon>Bacteria</taxon>
        <taxon>Pseudomonadati</taxon>
        <taxon>Pseudomonadota</taxon>
        <taxon>Betaproteobacteria</taxon>
        <taxon>Burkholderiales</taxon>
        <taxon>Sphaerotilaceae</taxon>
        <taxon>Aquariibacter</taxon>
    </lineage>
</organism>
<proteinExistence type="predicted"/>
<dbReference type="Pfam" id="PF12291">
    <property type="entry name" value="DUF3623"/>
    <property type="match status" value="1"/>
</dbReference>
<dbReference type="Proteomes" id="UP000643207">
    <property type="component" value="Unassembled WGS sequence"/>
</dbReference>
<dbReference type="EMBL" id="JAERRA010000001">
    <property type="protein sequence ID" value="MBL0719274.1"/>
    <property type="molecule type" value="Genomic_DNA"/>
</dbReference>
<feature type="transmembrane region" description="Helical" evidence="1">
    <location>
        <begin position="12"/>
        <end position="33"/>
    </location>
</feature>
<gene>
    <name evidence="2" type="ORF">JI742_05155</name>
</gene>
<evidence type="ECO:0000313" key="2">
    <source>
        <dbReference type="EMBL" id="MBL0719274.1"/>
    </source>
</evidence>
<dbReference type="AlphaFoldDB" id="A0A9X0XD07"/>
<feature type="transmembrane region" description="Helical" evidence="1">
    <location>
        <begin position="45"/>
        <end position="64"/>
    </location>
</feature>
<sequence>MNLDSLPLWAPVLAALAYAAFVWWFGTGLVLMLEAAPGRRSPPAPVPGHAVAGLLALLGVVLAAHHPGPLAATLGFTAAVALWGWHELAFLSGRLTGPRQGDCTAAFGTWRRWRQAVAVIAWHELALIACGLLLAAACWDTPNPVGAWTYAALWGLRLSAKLNLFLGVRNFSEDFLPARLAHLRSYFRRRGMNPLLPASLLGGAWLVNELVAGARLLPPGEAFGHWLVIALIGLGLVEHVLLVLPLPAGALNSLWRWAMPAGRPEPGRPQ</sequence>
<keyword evidence="1" id="KW-0472">Membrane</keyword>